<dbReference type="Proteomes" id="UP001174909">
    <property type="component" value="Unassembled WGS sequence"/>
</dbReference>
<keyword evidence="2" id="KW-1185">Reference proteome</keyword>
<dbReference type="AlphaFoldDB" id="A0AA35TCH1"/>
<reference evidence="1" key="1">
    <citation type="submission" date="2023-03" db="EMBL/GenBank/DDBJ databases">
        <authorList>
            <person name="Steffen K."/>
            <person name="Cardenas P."/>
        </authorList>
    </citation>
    <scope>NUCLEOTIDE SEQUENCE</scope>
</reference>
<evidence type="ECO:0000313" key="1">
    <source>
        <dbReference type="EMBL" id="CAI8045765.1"/>
    </source>
</evidence>
<protein>
    <submittedName>
        <fullName evidence="1">Uncharacterized protein</fullName>
    </submittedName>
</protein>
<comment type="caution">
    <text evidence="1">The sequence shown here is derived from an EMBL/GenBank/DDBJ whole genome shotgun (WGS) entry which is preliminary data.</text>
</comment>
<proteinExistence type="predicted"/>
<dbReference type="EMBL" id="CASHTH010003505">
    <property type="protein sequence ID" value="CAI8045765.1"/>
    <property type="molecule type" value="Genomic_DNA"/>
</dbReference>
<feature type="non-terminal residue" evidence="1">
    <location>
        <position position="358"/>
    </location>
</feature>
<organism evidence="1 2">
    <name type="scientific">Geodia barretti</name>
    <name type="common">Barrett's horny sponge</name>
    <dbReference type="NCBI Taxonomy" id="519541"/>
    <lineage>
        <taxon>Eukaryota</taxon>
        <taxon>Metazoa</taxon>
        <taxon>Porifera</taxon>
        <taxon>Demospongiae</taxon>
        <taxon>Heteroscleromorpha</taxon>
        <taxon>Tetractinellida</taxon>
        <taxon>Astrophorina</taxon>
        <taxon>Geodiidae</taxon>
        <taxon>Geodia</taxon>
    </lineage>
</organism>
<evidence type="ECO:0000313" key="2">
    <source>
        <dbReference type="Proteomes" id="UP001174909"/>
    </source>
</evidence>
<sequence>SRTLYEKCTAVVLGSPYLLDRASLHLPRGISYFLLYLALESHNQLAVKKLVEKWPHGDLTLDFLAQSSLCRRHRCSGPHCLEPHEYMGVFGSYARYSSTDIVSSLLEGVFYNLYYHHRGLPVELGLRHVDTSCIVLDAEKFPLLLSLVKGTSPLSENGNDSETKCVSLSRLHRPNTHEQPPPSLFVNVLLKGRDDVRSLNEVCSHCQWVEVKLKGVNTLGLHSVKDLKALMCHVVGPAHILDVNGWENYASDGSVSLWVDSNEAAKVPLSCKDLLLLGSRSSQRLANELSVLSSHPRNLRSFCLLRQQAGDAEALVIKALGVLVESVSYSLEYLQLQCLSFTSADLGWTGKMFQVASS</sequence>
<gene>
    <name evidence="1" type="ORF">GBAR_LOCUS25316</name>
</gene>
<accession>A0AA35TCH1</accession>
<name>A0AA35TCH1_GEOBA</name>